<evidence type="ECO:0000256" key="1">
    <source>
        <dbReference type="ARBA" id="ARBA00023015"/>
    </source>
</evidence>
<dbReference type="Pfam" id="PF00392">
    <property type="entry name" value="GntR"/>
    <property type="match status" value="1"/>
</dbReference>
<organism evidence="5 6">
    <name type="scientific">Actinacidiphila reveromycinica</name>
    <dbReference type="NCBI Taxonomy" id="659352"/>
    <lineage>
        <taxon>Bacteria</taxon>
        <taxon>Bacillati</taxon>
        <taxon>Actinomycetota</taxon>
        <taxon>Actinomycetes</taxon>
        <taxon>Kitasatosporales</taxon>
        <taxon>Streptomycetaceae</taxon>
        <taxon>Actinacidiphila</taxon>
    </lineage>
</organism>
<keyword evidence="6" id="KW-1185">Reference proteome</keyword>
<dbReference type="InterPro" id="IPR000524">
    <property type="entry name" value="Tscrpt_reg_HTH_GntR"/>
</dbReference>
<feature type="domain" description="HTH gntR-type" evidence="4">
    <location>
        <begin position="16"/>
        <end position="83"/>
    </location>
</feature>
<dbReference type="InterPro" id="IPR050679">
    <property type="entry name" value="Bact_HTH_transcr_reg"/>
</dbReference>
<dbReference type="SUPFAM" id="SSF46785">
    <property type="entry name" value="Winged helix' DNA-binding domain"/>
    <property type="match status" value="1"/>
</dbReference>
<dbReference type="InterPro" id="IPR028978">
    <property type="entry name" value="Chorismate_lyase_/UTRA_dom_sf"/>
</dbReference>
<dbReference type="SMART" id="SM00866">
    <property type="entry name" value="UTRA"/>
    <property type="match status" value="1"/>
</dbReference>
<sequence>MRPVTPSPGRRETARVHEVRRLRDMIRTTIQRDGYPGGLLPHESELMAGHGMSRATVREALAMLRADGLIERTQGVGTHVVTATVTTGLAEAHGAVRPTADGLLDRRMRPRVLDRTRIPVPGTVAERLGVPPGTPCLRLEYIGLLDEEPLLVATNYALYPEAERLGDSPFTTDWYALMATAGADFGQSEFVIGSELADPLTAGMLGLRPGAPLLAMEQVIYDPDGRPFDVAFIYTRSDRMRFVSRAVVAARPPGA</sequence>
<evidence type="ECO:0000256" key="2">
    <source>
        <dbReference type="ARBA" id="ARBA00023125"/>
    </source>
</evidence>
<evidence type="ECO:0000313" key="6">
    <source>
        <dbReference type="Proteomes" id="UP000595703"/>
    </source>
</evidence>
<dbReference type="GO" id="GO:0003677">
    <property type="term" value="F:DNA binding"/>
    <property type="evidence" value="ECO:0007669"/>
    <property type="project" value="UniProtKB-KW"/>
</dbReference>
<dbReference type="InterPro" id="IPR011663">
    <property type="entry name" value="UTRA"/>
</dbReference>
<dbReference type="EMBL" id="AP018365">
    <property type="protein sequence ID" value="BBB01862.1"/>
    <property type="molecule type" value="Genomic_DNA"/>
</dbReference>
<name>A0A7U3UZT6_9ACTN</name>
<dbReference type="InterPro" id="IPR036390">
    <property type="entry name" value="WH_DNA-bd_sf"/>
</dbReference>
<gene>
    <name evidence="5" type="ORF">RVR_9471</name>
</gene>
<evidence type="ECO:0000259" key="4">
    <source>
        <dbReference type="PROSITE" id="PS50949"/>
    </source>
</evidence>
<dbReference type="Gene3D" id="1.10.10.10">
    <property type="entry name" value="Winged helix-like DNA-binding domain superfamily/Winged helix DNA-binding domain"/>
    <property type="match status" value="1"/>
</dbReference>
<dbReference type="KEGG" id="arev:RVR_9471"/>
<dbReference type="PANTHER" id="PTHR44846:SF17">
    <property type="entry name" value="GNTR-FAMILY TRANSCRIPTIONAL REGULATOR"/>
    <property type="match status" value="1"/>
</dbReference>
<dbReference type="GO" id="GO:0003700">
    <property type="term" value="F:DNA-binding transcription factor activity"/>
    <property type="evidence" value="ECO:0007669"/>
    <property type="project" value="InterPro"/>
</dbReference>
<accession>A0A7U3UZT6</accession>
<protein>
    <submittedName>
        <fullName evidence="5">Putative GntR family transcriptional regulator</fullName>
    </submittedName>
</protein>
<reference evidence="5 6" key="3">
    <citation type="journal article" date="2011" name="Nat. Chem. Biol.">
        <title>Reveromycin A biosynthesis uses RevG and RevJ for stereospecific spiroacetal formation.</title>
        <authorList>
            <person name="Takahashi S."/>
            <person name="Toyoda A."/>
            <person name="Sekiyama Y."/>
            <person name="Takagi H."/>
            <person name="Nogawa T."/>
            <person name="Uramoto M."/>
            <person name="Suzuki R."/>
            <person name="Koshino H."/>
            <person name="Kumano T."/>
            <person name="Panthee S."/>
            <person name="Dairi T."/>
            <person name="Ishikawa J."/>
            <person name="Ikeda H."/>
            <person name="Sakaki Y."/>
            <person name="Osada H."/>
        </authorList>
    </citation>
    <scope>NUCLEOTIDE SEQUENCE [LARGE SCALE GENOMIC DNA]</scope>
    <source>
        <strain evidence="5 6">SN-593</strain>
    </source>
</reference>
<reference evidence="5 6" key="4">
    <citation type="journal article" date="2020" name="Sci. Rep.">
        <title>beta-carboline chemical signals induce reveromycin production through a LuxR family regulator in Streptomyces sp. SN-593.</title>
        <authorList>
            <person name="Panthee S."/>
            <person name="Kito N."/>
            <person name="Hayashi T."/>
            <person name="Shimizu T."/>
            <person name="Ishikawa J."/>
            <person name="Hamamoto H."/>
            <person name="Osada H."/>
            <person name="Takahashi S."/>
        </authorList>
    </citation>
    <scope>NUCLEOTIDE SEQUENCE [LARGE SCALE GENOMIC DNA]</scope>
    <source>
        <strain evidence="5 6">SN-593</strain>
    </source>
</reference>
<dbReference type="Pfam" id="PF07702">
    <property type="entry name" value="UTRA"/>
    <property type="match status" value="1"/>
</dbReference>
<keyword evidence="1" id="KW-0805">Transcription regulation</keyword>
<dbReference type="GO" id="GO:0045892">
    <property type="term" value="P:negative regulation of DNA-templated transcription"/>
    <property type="evidence" value="ECO:0007669"/>
    <property type="project" value="TreeGrafter"/>
</dbReference>
<dbReference type="RefSeq" id="WP_202237729.1">
    <property type="nucleotide sequence ID" value="NZ_AP018365.1"/>
</dbReference>
<keyword evidence="2" id="KW-0238">DNA-binding</keyword>
<dbReference type="AlphaFoldDB" id="A0A7U3UZT6"/>
<dbReference type="InterPro" id="IPR036388">
    <property type="entry name" value="WH-like_DNA-bd_sf"/>
</dbReference>
<dbReference type="SUPFAM" id="SSF64288">
    <property type="entry name" value="Chorismate lyase-like"/>
    <property type="match status" value="1"/>
</dbReference>
<proteinExistence type="predicted"/>
<dbReference type="PANTHER" id="PTHR44846">
    <property type="entry name" value="MANNOSYL-D-GLYCERATE TRANSPORT/METABOLISM SYSTEM REPRESSOR MNGR-RELATED"/>
    <property type="match status" value="1"/>
</dbReference>
<dbReference type="Proteomes" id="UP000595703">
    <property type="component" value="Chromosome"/>
</dbReference>
<dbReference type="PRINTS" id="PR00035">
    <property type="entry name" value="HTHGNTR"/>
</dbReference>
<evidence type="ECO:0000313" key="5">
    <source>
        <dbReference type="EMBL" id="BBB01862.1"/>
    </source>
</evidence>
<dbReference type="SMART" id="SM00345">
    <property type="entry name" value="HTH_GNTR"/>
    <property type="match status" value="1"/>
</dbReference>
<reference evidence="5 6" key="2">
    <citation type="journal article" date="2011" name="J. Antibiot.">
        <title>Furaquinocins I and J: novel polyketide isoprenoid hybrid compounds from Streptomyces reveromyceticus SN-593.</title>
        <authorList>
            <person name="Panthee S."/>
            <person name="Takahashi S."/>
            <person name="Takagi H."/>
            <person name="Nogawa T."/>
            <person name="Oowada E."/>
            <person name="Uramoto M."/>
            <person name="Osada H."/>
        </authorList>
    </citation>
    <scope>NUCLEOTIDE SEQUENCE [LARGE SCALE GENOMIC DNA]</scope>
    <source>
        <strain evidence="5 6">SN-593</strain>
    </source>
</reference>
<reference evidence="5 6" key="1">
    <citation type="journal article" date="2010" name="J. Bacteriol.">
        <title>Biochemical characterization of a novel indole prenyltransferase from Streptomyces sp. SN-593.</title>
        <authorList>
            <person name="Takahashi S."/>
            <person name="Takagi H."/>
            <person name="Toyoda A."/>
            <person name="Uramoto M."/>
            <person name="Nogawa T."/>
            <person name="Ueki M."/>
            <person name="Sakaki Y."/>
            <person name="Osada H."/>
        </authorList>
    </citation>
    <scope>NUCLEOTIDE SEQUENCE [LARGE SCALE GENOMIC DNA]</scope>
    <source>
        <strain evidence="5 6">SN-593</strain>
    </source>
</reference>
<dbReference type="PROSITE" id="PS50949">
    <property type="entry name" value="HTH_GNTR"/>
    <property type="match status" value="1"/>
</dbReference>
<dbReference type="Gene3D" id="3.40.1410.10">
    <property type="entry name" value="Chorismate lyase-like"/>
    <property type="match status" value="1"/>
</dbReference>
<keyword evidence="3" id="KW-0804">Transcription</keyword>
<evidence type="ECO:0000256" key="3">
    <source>
        <dbReference type="ARBA" id="ARBA00023163"/>
    </source>
</evidence>